<gene>
    <name evidence="2" type="ORF">AB852_22020</name>
</gene>
<accession>A0A1Q4V5X2</accession>
<feature type="transmembrane region" description="Helical" evidence="1">
    <location>
        <begin position="176"/>
        <end position="199"/>
    </location>
</feature>
<keyword evidence="1" id="KW-0812">Transmembrane</keyword>
<dbReference type="EMBL" id="LFBV01000005">
    <property type="protein sequence ID" value="OKH93130.1"/>
    <property type="molecule type" value="Genomic_DNA"/>
</dbReference>
<feature type="transmembrane region" description="Helical" evidence="1">
    <location>
        <begin position="56"/>
        <end position="79"/>
    </location>
</feature>
<dbReference type="AlphaFoldDB" id="A0A1Q4V5X2"/>
<dbReference type="RefSeq" id="WP_073791464.1">
    <property type="nucleotide sequence ID" value="NZ_JAPEPH010000002.1"/>
</dbReference>
<feature type="transmembrane region" description="Helical" evidence="1">
    <location>
        <begin position="211"/>
        <end position="230"/>
    </location>
</feature>
<dbReference type="Pfam" id="PF06197">
    <property type="entry name" value="DUF998"/>
    <property type="match status" value="1"/>
</dbReference>
<evidence type="ECO:0008006" key="4">
    <source>
        <dbReference type="Google" id="ProtNLM"/>
    </source>
</evidence>
<protein>
    <recommendedName>
        <fullName evidence="4">DUF998 domain-containing protein</fullName>
    </recommendedName>
</protein>
<keyword evidence="1" id="KW-0472">Membrane</keyword>
<name>A0A1Q4V5X2_9ACTN</name>
<keyword evidence="1" id="KW-1133">Transmembrane helix</keyword>
<comment type="caution">
    <text evidence="2">The sequence shown here is derived from an EMBL/GenBank/DDBJ whole genome shotgun (WGS) entry which is preliminary data.</text>
</comment>
<dbReference type="Proteomes" id="UP000186455">
    <property type="component" value="Unassembled WGS sequence"/>
</dbReference>
<dbReference type="InterPro" id="IPR009339">
    <property type="entry name" value="DUF998"/>
</dbReference>
<evidence type="ECO:0000313" key="2">
    <source>
        <dbReference type="EMBL" id="OKH93130.1"/>
    </source>
</evidence>
<proteinExistence type="predicted"/>
<reference evidence="2 3" key="1">
    <citation type="submission" date="2015-06" db="EMBL/GenBank/DDBJ databases">
        <title>Cloning and characterization of the uncialamcin biosynthetic gene cluster.</title>
        <authorList>
            <person name="Yan X."/>
            <person name="Huang T."/>
            <person name="Ge H."/>
            <person name="Shen B."/>
        </authorList>
    </citation>
    <scope>NUCLEOTIDE SEQUENCE [LARGE SCALE GENOMIC DNA]</scope>
    <source>
        <strain evidence="2 3">DCA2648</strain>
    </source>
</reference>
<evidence type="ECO:0000256" key="1">
    <source>
        <dbReference type="SAM" id="Phobius"/>
    </source>
</evidence>
<organism evidence="2 3">
    <name type="scientific">Streptomyces uncialis</name>
    <dbReference type="NCBI Taxonomy" id="1048205"/>
    <lineage>
        <taxon>Bacteria</taxon>
        <taxon>Bacillati</taxon>
        <taxon>Actinomycetota</taxon>
        <taxon>Actinomycetes</taxon>
        <taxon>Kitasatosporales</taxon>
        <taxon>Streptomycetaceae</taxon>
        <taxon>Streptomyces</taxon>
    </lineage>
</organism>
<dbReference type="STRING" id="1048205.AB852_22020"/>
<feature type="transmembrane region" description="Helical" evidence="1">
    <location>
        <begin position="143"/>
        <end position="164"/>
    </location>
</feature>
<evidence type="ECO:0000313" key="3">
    <source>
        <dbReference type="Proteomes" id="UP000186455"/>
    </source>
</evidence>
<keyword evidence="3" id="KW-1185">Reference proteome</keyword>
<feature type="transmembrane region" description="Helical" evidence="1">
    <location>
        <begin position="91"/>
        <end position="110"/>
    </location>
</feature>
<sequence>MPIRAASRTGPRTTALLTAAGTLAYSAWLLEAVLPTGLPRATAYVSELAAEGEPFSALFRATDLLAGLLLLTAALLGLLRPSARLPWAEGRPWTLVGWSALALFAAATVADSRLPLSCTPTMDAGCAEREHSGLVPLTHSAHLVTSATATAAALLTAVALTVAARRYGIGGPVARAGTVLVAAQLAATGWTLGAVWAFGEGLGSWGLGVAQRLQLVLLALWLVVFARTLARRPDEGRPRWPS</sequence>